<accession>A0A0C4EFF8</accession>
<dbReference type="Proteomes" id="UP000011715">
    <property type="component" value="Unassembled WGS sequence"/>
</dbReference>
<keyword evidence="6" id="KW-1185">Reference proteome</keyword>
<evidence type="ECO:0000313" key="6">
    <source>
        <dbReference type="Proteomes" id="UP000011715"/>
    </source>
</evidence>
<reference evidence="4" key="1">
    <citation type="submission" date="2010-05" db="EMBL/GenBank/DDBJ databases">
        <title>The Genome Sequence of Magnaporthe poae strain ATCC 64411.</title>
        <authorList>
            <consortium name="The Broad Institute Genome Sequencing Platform"/>
            <consortium name="Broad Institute Genome Sequencing Center for Infectious Disease"/>
            <person name="Ma L.-J."/>
            <person name="Dead R."/>
            <person name="Young S."/>
            <person name="Zeng Q."/>
            <person name="Koehrsen M."/>
            <person name="Alvarado L."/>
            <person name="Berlin A."/>
            <person name="Chapman S.B."/>
            <person name="Chen Z."/>
            <person name="Freedman E."/>
            <person name="Gellesch M."/>
            <person name="Goldberg J."/>
            <person name="Griggs A."/>
            <person name="Gujja S."/>
            <person name="Heilman E.R."/>
            <person name="Heiman D."/>
            <person name="Hepburn T."/>
            <person name="Howarth C."/>
            <person name="Jen D."/>
            <person name="Larson L."/>
            <person name="Mehta T."/>
            <person name="Neiman D."/>
            <person name="Pearson M."/>
            <person name="Roberts A."/>
            <person name="Saif S."/>
            <person name="Shea T."/>
            <person name="Shenoy N."/>
            <person name="Sisk P."/>
            <person name="Stolte C."/>
            <person name="Sykes S."/>
            <person name="Walk T."/>
            <person name="White J."/>
            <person name="Yandava C."/>
            <person name="Haas B."/>
            <person name="Nusbaum C."/>
            <person name="Birren B."/>
        </authorList>
    </citation>
    <scope>NUCLEOTIDE SEQUENCE</scope>
    <source>
        <strain evidence="4">ATCC 64411</strain>
    </source>
</reference>
<dbReference type="InterPro" id="IPR005645">
    <property type="entry name" value="FSH-like_dom"/>
</dbReference>
<dbReference type="Pfam" id="PF03959">
    <property type="entry name" value="FSH1"/>
    <property type="match status" value="1"/>
</dbReference>
<evidence type="ECO:0000256" key="1">
    <source>
        <dbReference type="ARBA" id="ARBA00005863"/>
    </source>
</evidence>
<protein>
    <recommendedName>
        <fullName evidence="3">Serine hydrolase domain-containing protein</fullName>
    </recommendedName>
</protein>
<dbReference type="GO" id="GO:0016787">
    <property type="term" value="F:hydrolase activity"/>
    <property type="evidence" value="ECO:0007669"/>
    <property type="project" value="UniProtKB-KW"/>
</dbReference>
<dbReference type="GO" id="GO:0044550">
    <property type="term" value="P:secondary metabolite biosynthetic process"/>
    <property type="evidence" value="ECO:0007669"/>
    <property type="project" value="TreeGrafter"/>
</dbReference>
<dbReference type="EMBL" id="GL876981">
    <property type="protein sequence ID" value="KLU92557.1"/>
    <property type="molecule type" value="Genomic_DNA"/>
</dbReference>
<dbReference type="AlphaFoldDB" id="A0A0C4EFF8"/>
<reference evidence="6" key="2">
    <citation type="submission" date="2010-05" db="EMBL/GenBank/DDBJ databases">
        <title>The genome sequence of Magnaporthe poae strain ATCC 64411.</title>
        <authorList>
            <person name="Ma L.-J."/>
            <person name="Dead R."/>
            <person name="Young S."/>
            <person name="Zeng Q."/>
            <person name="Koehrsen M."/>
            <person name="Alvarado L."/>
            <person name="Berlin A."/>
            <person name="Chapman S.B."/>
            <person name="Chen Z."/>
            <person name="Freedman E."/>
            <person name="Gellesch M."/>
            <person name="Goldberg J."/>
            <person name="Griggs A."/>
            <person name="Gujja S."/>
            <person name="Heilman E.R."/>
            <person name="Heiman D."/>
            <person name="Hepburn T."/>
            <person name="Howarth C."/>
            <person name="Jen D."/>
            <person name="Larson L."/>
            <person name="Mehta T."/>
            <person name="Neiman D."/>
            <person name="Pearson M."/>
            <person name="Roberts A."/>
            <person name="Saif S."/>
            <person name="Shea T."/>
            <person name="Shenoy N."/>
            <person name="Sisk P."/>
            <person name="Stolte C."/>
            <person name="Sykes S."/>
            <person name="Walk T."/>
            <person name="White J."/>
            <person name="Yandava C."/>
            <person name="Haas B."/>
            <person name="Nusbaum C."/>
            <person name="Birren B."/>
        </authorList>
    </citation>
    <scope>NUCLEOTIDE SEQUENCE [LARGE SCALE GENOMIC DNA]</scope>
    <source>
        <strain evidence="6">ATCC 64411 / 73-15</strain>
    </source>
</reference>
<organism evidence="5 6">
    <name type="scientific">Magnaporthiopsis poae (strain ATCC 64411 / 73-15)</name>
    <name type="common">Kentucky bluegrass fungus</name>
    <name type="synonym">Magnaporthe poae</name>
    <dbReference type="NCBI Taxonomy" id="644358"/>
    <lineage>
        <taxon>Eukaryota</taxon>
        <taxon>Fungi</taxon>
        <taxon>Dikarya</taxon>
        <taxon>Ascomycota</taxon>
        <taxon>Pezizomycotina</taxon>
        <taxon>Sordariomycetes</taxon>
        <taxon>Sordariomycetidae</taxon>
        <taxon>Magnaporthales</taxon>
        <taxon>Magnaporthaceae</taxon>
        <taxon>Magnaporthiopsis</taxon>
    </lineage>
</organism>
<reference evidence="5" key="4">
    <citation type="journal article" date="2015" name="G3 (Bethesda)">
        <title>Genome sequences of three phytopathogenic species of the Magnaporthaceae family of fungi.</title>
        <authorList>
            <person name="Okagaki L.H."/>
            <person name="Nunes C.C."/>
            <person name="Sailsbery J."/>
            <person name="Clay B."/>
            <person name="Brown D."/>
            <person name="John T."/>
            <person name="Oh Y."/>
            <person name="Young N."/>
            <person name="Fitzgerald M."/>
            <person name="Haas B.J."/>
            <person name="Zeng Q."/>
            <person name="Young S."/>
            <person name="Adiconis X."/>
            <person name="Fan L."/>
            <person name="Levin J.Z."/>
            <person name="Mitchell T.K."/>
            <person name="Okubara P.A."/>
            <person name="Farman M.L."/>
            <person name="Kohn L.M."/>
            <person name="Birren B."/>
            <person name="Ma L.-J."/>
            <person name="Dean R.A."/>
        </authorList>
    </citation>
    <scope>NUCLEOTIDE SEQUENCE</scope>
    <source>
        <strain evidence="5">ATCC 64411 / 73-15</strain>
    </source>
</reference>
<dbReference type="PANTHER" id="PTHR48070:SF3">
    <property type="entry name" value="ESTERASE DBAE-RELATED"/>
    <property type="match status" value="1"/>
</dbReference>
<evidence type="ECO:0000259" key="3">
    <source>
        <dbReference type="Pfam" id="PF03959"/>
    </source>
</evidence>
<dbReference type="InterPro" id="IPR029058">
    <property type="entry name" value="AB_hydrolase_fold"/>
</dbReference>
<gene>
    <name evidence="4" type="ORF">MAPG_11502</name>
</gene>
<dbReference type="OMA" id="MQCRILE"/>
<sequence length="285" mass="30895">MPHTTSAQACDLPRILCLHGGGTNARIFRTQCRVITSRLRGLVRLVFAEAPLPSTPGPDVTSVYASWGPFRAWLPPSFIDGVPEGQSGALALAVVENTLEATMREDDAAGNTGPWIGVLGFSQGAKLAASLLLRQQQLKEAGLAPGLKFRFGVLLAGRGPLIAPSIAKTTQDMQEDDWGASWEERTSAGGSLVFGISVADDDALQDEKWPKPTPLPQRPDQRLSVPTLHVHGVKDPGLHLHRRMMNDWCDASSTTLMQWDGDHRVPIRAEHVVQIVDYIKSFLGA</sequence>
<dbReference type="eggNOG" id="KOG2551">
    <property type="taxonomic scope" value="Eukaryota"/>
</dbReference>
<dbReference type="Gene3D" id="3.40.50.1820">
    <property type="entry name" value="alpha/beta hydrolase"/>
    <property type="match status" value="1"/>
</dbReference>
<dbReference type="GO" id="GO:0005634">
    <property type="term" value="C:nucleus"/>
    <property type="evidence" value="ECO:0007669"/>
    <property type="project" value="TreeGrafter"/>
</dbReference>
<dbReference type="EMBL" id="ADBL01002834">
    <property type="status" value="NOT_ANNOTATED_CDS"/>
    <property type="molecule type" value="Genomic_DNA"/>
</dbReference>
<reference evidence="5" key="5">
    <citation type="submission" date="2015-06" db="UniProtKB">
        <authorList>
            <consortium name="EnsemblFungi"/>
        </authorList>
    </citation>
    <scope>IDENTIFICATION</scope>
    <source>
        <strain evidence="5">ATCC 64411</strain>
    </source>
</reference>
<reference evidence="4" key="3">
    <citation type="submission" date="2011-03" db="EMBL/GenBank/DDBJ databases">
        <title>Annotation of Magnaporthe poae ATCC 64411.</title>
        <authorList>
            <person name="Ma L.-J."/>
            <person name="Dead R."/>
            <person name="Young S.K."/>
            <person name="Zeng Q."/>
            <person name="Gargeya S."/>
            <person name="Fitzgerald M."/>
            <person name="Haas B."/>
            <person name="Abouelleil A."/>
            <person name="Alvarado L."/>
            <person name="Arachchi H.M."/>
            <person name="Berlin A."/>
            <person name="Brown A."/>
            <person name="Chapman S.B."/>
            <person name="Chen Z."/>
            <person name="Dunbar C."/>
            <person name="Freedman E."/>
            <person name="Gearin G."/>
            <person name="Gellesch M."/>
            <person name="Goldberg J."/>
            <person name="Griggs A."/>
            <person name="Gujja S."/>
            <person name="Heiman D."/>
            <person name="Howarth C."/>
            <person name="Larson L."/>
            <person name="Lui A."/>
            <person name="MacDonald P.J.P."/>
            <person name="Mehta T."/>
            <person name="Montmayeur A."/>
            <person name="Murphy C."/>
            <person name="Neiman D."/>
            <person name="Pearson M."/>
            <person name="Priest M."/>
            <person name="Roberts A."/>
            <person name="Saif S."/>
            <person name="Shea T."/>
            <person name="Shenoy N."/>
            <person name="Sisk P."/>
            <person name="Stolte C."/>
            <person name="Sykes S."/>
            <person name="Yandava C."/>
            <person name="Wortman J."/>
            <person name="Nusbaum C."/>
            <person name="Birren B."/>
        </authorList>
    </citation>
    <scope>NUCLEOTIDE SEQUENCE</scope>
    <source>
        <strain evidence="4">ATCC 64411</strain>
    </source>
</reference>
<dbReference type="EnsemblFungi" id="MAPG_11502T0">
    <property type="protein sequence ID" value="MAPG_11502T0"/>
    <property type="gene ID" value="MAPG_11502"/>
</dbReference>
<feature type="domain" description="Serine hydrolase" evidence="3">
    <location>
        <begin position="13"/>
        <end position="274"/>
    </location>
</feature>
<dbReference type="PANTHER" id="PTHR48070">
    <property type="entry name" value="ESTERASE OVCA2"/>
    <property type="match status" value="1"/>
</dbReference>
<evidence type="ECO:0000313" key="5">
    <source>
        <dbReference type="EnsemblFungi" id="MAPG_11502T0"/>
    </source>
</evidence>
<evidence type="ECO:0000313" key="4">
    <source>
        <dbReference type="EMBL" id="KLU92557.1"/>
    </source>
</evidence>
<evidence type="ECO:0000256" key="2">
    <source>
        <dbReference type="ARBA" id="ARBA00022801"/>
    </source>
</evidence>
<dbReference type="VEuPathDB" id="FungiDB:MAPG_11502"/>
<proteinExistence type="inferred from homology"/>
<dbReference type="OrthoDB" id="2094269at2759"/>
<dbReference type="GO" id="GO:0005737">
    <property type="term" value="C:cytoplasm"/>
    <property type="evidence" value="ECO:0007669"/>
    <property type="project" value="TreeGrafter"/>
</dbReference>
<dbReference type="InterPro" id="IPR050593">
    <property type="entry name" value="LovG"/>
</dbReference>
<keyword evidence="2" id="KW-0378">Hydrolase</keyword>
<dbReference type="SUPFAM" id="SSF53474">
    <property type="entry name" value="alpha/beta-Hydrolases"/>
    <property type="match status" value="1"/>
</dbReference>
<name>A0A0C4EFF8_MAGP6</name>
<comment type="similarity">
    <text evidence="1">Belongs to the LovG family.</text>
</comment>